<feature type="domain" description="Geminivirus AL1 replication-associated protein central" evidence="3">
    <location>
        <begin position="339"/>
        <end position="450"/>
    </location>
</feature>
<evidence type="ECO:0000256" key="2">
    <source>
        <dbReference type="SAM" id="Phobius"/>
    </source>
</evidence>
<dbReference type="InterPro" id="IPR022692">
    <property type="entry name" value="Gemini_AL1_REP_central"/>
</dbReference>
<feature type="compositionally biased region" description="Low complexity" evidence="1">
    <location>
        <begin position="317"/>
        <end position="333"/>
    </location>
</feature>
<organism evidence="4 6">
    <name type="scientific">Didymodactylos carnosus</name>
    <dbReference type="NCBI Taxonomy" id="1234261"/>
    <lineage>
        <taxon>Eukaryota</taxon>
        <taxon>Metazoa</taxon>
        <taxon>Spiralia</taxon>
        <taxon>Gnathifera</taxon>
        <taxon>Rotifera</taxon>
        <taxon>Eurotatoria</taxon>
        <taxon>Bdelloidea</taxon>
        <taxon>Philodinida</taxon>
        <taxon>Philodinidae</taxon>
        <taxon>Didymodactylos</taxon>
    </lineage>
</organism>
<proteinExistence type="predicted"/>
<dbReference type="EMBL" id="CAJNOQ010029285">
    <property type="protein sequence ID" value="CAF1567700.1"/>
    <property type="molecule type" value="Genomic_DNA"/>
</dbReference>
<evidence type="ECO:0000259" key="3">
    <source>
        <dbReference type="Pfam" id="PF08283"/>
    </source>
</evidence>
<evidence type="ECO:0000313" key="4">
    <source>
        <dbReference type="EMBL" id="CAF1567700.1"/>
    </source>
</evidence>
<dbReference type="GO" id="GO:0016888">
    <property type="term" value="F:DNA endonuclease activity, producing 5'-phosphomonoesters"/>
    <property type="evidence" value="ECO:0007669"/>
    <property type="project" value="InterPro"/>
</dbReference>
<evidence type="ECO:0000256" key="1">
    <source>
        <dbReference type="SAM" id="MobiDB-lite"/>
    </source>
</evidence>
<reference evidence="4" key="1">
    <citation type="submission" date="2021-02" db="EMBL/GenBank/DDBJ databases">
        <authorList>
            <person name="Nowell W R."/>
        </authorList>
    </citation>
    <scope>NUCLEOTIDE SEQUENCE</scope>
</reference>
<feature type="region of interest" description="Disordered" evidence="1">
    <location>
        <begin position="317"/>
        <end position="339"/>
    </location>
</feature>
<evidence type="ECO:0000313" key="5">
    <source>
        <dbReference type="EMBL" id="CAF4430171.1"/>
    </source>
</evidence>
<keyword evidence="6" id="KW-1185">Reference proteome</keyword>
<feature type="region of interest" description="Disordered" evidence="1">
    <location>
        <begin position="17"/>
        <end position="53"/>
    </location>
</feature>
<comment type="caution">
    <text evidence="4">The sequence shown here is derived from an EMBL/GenBank/DDBJ whole genome shotgun (WGS) entry which is preliminary data.</text>
</comment>
<keyword evidence="2" id="KW-0812">Transmembrane</keyword>
<name>A0A815Y9V7_9BILA</name>
<keyword evidence="2" id="KW-1133">Transmembrane helix</keyword>
<accession>A0A815Y9V7</accession>
<protein>
    <recommendedName>
        <fullName evidence="3">Geminivirus AL1 replication-associated protein central domain-containing protein</fullName>
    </recommendedName>
</protein>
<gene>
    <name evidence="4" type="ORF">GPM918_LOCUS40184</name>
    <name evidence="5" type="ORF">SRO942_LOCUS41109</name>
</gene>
<dbReference type="Proteomes" id="UP000663829">
    <property type="component" value="Unassembled WGS sequence"/>
</dbReference>
<dbReference type="AlphaFoldDB" id="A0A815Y9V7"/>
<keyword evidence="2" id="KW-0472">Membrane</keyword>
<sequence>MADDVKLRRAVTNSLVYQRQKRKQADEHSQTKQKNNLISKNGEQKIAPAESIDEQSEVEYETKMTTLHKTLLKLISISSVVLILFLFEQYLLIKHLLSLSFITSQTHFSTSPYPAPPVYQTTPLTQLNNSSFFHTAAPRNTTYTMEPHNIIASSVNPSFSPLALPSSTPNTSYCFTVFPSPNAQSLLSPTGMGPIRRRKNNNTSNNTNAALPYKRFSKHHFQLKDILDSKNYDEIYQQIFNRYSNNIKYLCVALTSASRRLISIHLMFKIRPNYTRLFLNDIITNATRANYEDVLDDDEFNESIKLNNSNYIESNTYTSTKTKTNSSNNNNSKSKNHFKQRNDNAALALQQLTVTEGMKILRTTMPYDYVIHSTAMRNTLDKTIGEQERIEKLLQYQPQYPITSFSVPPSHIEKINNWLANDFHERIHDRNPTRTRSNCLFIIGETKSGTIELLDILIHFLGSNLAEWCDRADYVVFDDIPWADIKKQSKQLLTAPGEVQVTDKYLRKEKIRNNKPCIYLLNFEDIGDLMKLKYWQNNGVFVLLDENEKLFV</sequence>
<dbReference type="OrthoDB" id="2977716at2759"/>
<feature type="compositionally biased region" description="Polar residues" evidence="1">
    <location>
        <begin position="32"/>
        <end position="41"/>
    </location>
</feature>
<evidence type="ECO:0000313" key="6">
    <source>
        <dbReference type="Proteomes" id="UP000663829"/>
    </source>
</evidence>
<dbReference type="Proteomes" id="UP000681722">
    <property type="component" value="Unassembled WGS sequence"/>
</dbReference>
<dbReference type="Pfam" id="PF08283">
    <property type="entry name" value="Gemini_AL1_M"/>
    <property type="match status" value="1"/>
</dbReference>
<dbReference type="EMBL" id="CAJOBC010095092">
    <property type="protein sequence ID" value="CAF4430171.1"/>
    <property type="molecule type" value="Genomic_DNA"/>
</dbReference>
<feature type="transmembrane region" description="Helical" evidence="2">
    <location>
        <begin position="71"/>
        <end position="92"/>
    </location>
</feature>